<evidence type="ECO:0000256" key="1">
    <source>
        <dbReference type="ARBA" id="ARBA00004651"/>
    </source>
</evidence>
<keyword evidence="5 6" id="KW-0472">Membrane</keyword>
<name>A0AAU7K3D8_9SPHI</name>
<keyword evidence="3 6" id="KW-0812">Transmembrane</keyword>
<accession>A0AAU7K3D8</accession>
<feature type="transmembrane region" description="Helical" evidence="6">
    <location>
        <begin position="357"/>
        <end position="379"/>
    </location>
</feature>
<feature type="transmembrane region" description="Helical" evidence="6">
    <location>
        <begin position="413"/>
        <end position="433"/>
    </location>
</feature>
<feature type="transmembrane region" description="Helical" evidence="6">
    <location>
        <begin position="51"/>
        <end position="74"/>
    </location>
</feature>
<reference evidence="7" key="1">
    <citation type="submission" date="2024-05" db="EMBL/GenBank/DDBJ databases">
        <authorList>
            <person name="Kim S."/>
            <person name="Heo J."/>
            <person name="Choi H."/>
            <person name="Choi Y."/>
            <person name="Kwon S.-W."/>
            <person name="Kim Y."/>
        </authorList>
    </citation>
    <scope>NUCLEOTIDE SEQUENCE</scope>
    <source>
        <strain evidence="7">KACC 23697</strain>
    </source>
</reference>
<feature type="transmembrane region" description="Helical" evidence="6">
    <location>
        <begin position="95"/>
        <end position="118"/>
    </location>
</feature>
<organism evidence="7">
    <name type="scientific">Pedobacter sp. KACC 23697</name>
    <dbReference type="NCBI Taxonomy" id="3149230"/>
    <lineage>
        <taxon>Bacteria</taxon>
        <taxon>Pseudomonadati</taxon>
        <taxon>Bacteroidota</taxon>
        <taxon>Sphingobacteriia</taxon>
        <taxon>Sphingobacteriales</taxon>
        <taxon>Sphingobacteriaceae</taxon>
        <taxon>Pedobacter</taxon>
    </lineage>
</organism>
<dbReference type="AlphaFoldDB" id="A0AAU7K3D8"/>
<evidence type="ECO:0000256" key="5">
    <source>
        <dbReference type="ARBA" id="ARBA00023136"/>
    </source>
</evidence>
<gene>
    <name evidence="7" type="ORF">ABEG20_16770</name>
</gene>
<dbReference type="PANTHER" id="PTHR30250:SF26">
    <property type="entry name" value="PSMA PROTEIN"/>
    <property type="match status" value="1"/>
</dbReference>
<evidence type="ECO:0000256" key="2">
    <source>
        <dbReference type="ARBA" id="ARBA00022475"/>
    </source>
</evidence>
<evidence type="ECO:0008006" key="8">
    <source>
        <dbReference type="Google" id="ProtNLM"/>
    </source>
</evidence>
<dbReference type="EMBL" id="CP157485">
    <property type="protein sequence ID" value="XBO46940.1"/>
    <property type="molecule type" value="Genomic_DNA"/>
</dbReference>
<feature type="transmembrane region" description="Helical" evidence="6">
    <location>
        <begin position="326"/>
        <end position="345"/>
    </location>
</feature>
<dbReference type="InterPro" id="IPR050833">
    <property type="entry name" value="Poly_Biosynth_Transport"/>
</dbReference>
<dbReference type="GO" id="GO:0005886">
    <property type="term" value="C:plasma membrane"/>
    <property type="evidence" value="ECO:0007669"/>
    <property type="project" value="UniProtKB-SubCell"/>
</dbReference>
<evidence type="ECO:0000313" key="7">
    <source>
        <dbReference type="EMBL" id="XBO46940.1"/>
    </source>
</evidence>
<evidence type="ECO:0000256" key="3">
    <source>
        <dbReference type="ARBA" id="ARBA00022692"/>
    </source>
</evidence>
<feature type="transmembrane region" description="Helical" evidence="6">
    <location>
        <begin position="138"/>
        <end position="158"/>
    </location>
</feature>
<feature type="transmembrane region" description="Helical" evidence="6">
    <location>
        <begin position="170"/>
        <end position="190"/>
    </location>
</feature>
<comment type="subcellular location">
    <subcellularLocation>
        <location evidence="1">Cell membrane</location>
        <topology evidence="1">Multi-pass membrane protein</topology>
    </subcellularLocation>
</comment>
<protein>
    <recommendedName>
        <fullName evidence="8">Oligosaccharide flippase family protein</fullName>
    </recommendedName>
</protein>
<feature type="transmembrane region" description="Helical" evidence="6">
    <location>
        <begin position="196"/>
        <end position="221"/>
    </location>
</feature>
<keyword evidence="4 6" id="KW-1133">Transmembrane helix</keyword>
<sequence length="449" mass="50010">MINRIKLLLGKGDERQGTANINIVVSFFLKGASVATSLIVVPLTIDFVSPIQYGIWLTLGSIIGWMNFFDIGFSNGLKNKLTAAVTKKDMAEAKILISTSYAFIAFISIILFVIFFVANQFLDWTEILNTDKSFFDELRLVTTIVFAIFSIQFVLQLLNTICIACHDVRLSGLISFLGNLLGLGIVLVLLKVVKGSLLALSLSIGIAPLIVLLLFTIILFNTRYRQMSPSINKIDKLKGKEIIGLSSKFFIIQIGLLFFYNIDNVIISQVAGPLAVTSYGIAFKYFSVITMISGIVMTPFWPAFTEAHIKNDKAWIIKTINKLQRACILIFILSFFMLLVSKFAYKFWVGKDIAIPFMLSAILSYYVAFNTFRTIFVYYLNATNKLSIQVLIVVGSGFLNIPLGFWLGHLLGASGVILSTAILCTICGIIEIIQYKKLINNHASGIWDR</sequence>
<evidence type="ECO:0000256" key="6">
    <source>
        <dbReference type="SAM" id="Phobius"/>
    </source>
</evidence>
<proteinExistence type="predicted"/>
<keyword evidence="2" id="KW-1003">Cell membrane</keyword>
<feature type="transmembrane region" description="Helical" evidence="6">
    <location>
        <begin position="282"/>
        <end position="305"/>
    </location>
</feature>
<evidence type="ECO:0000256" key="4">
    <source>
        <dbReference type="ARBA" id="ARBA00022989"/>
    </source>
</evidence>
<dbReference type="PANTHER" id="PTHR30250">
    <property type="entry name" value="PST FAMILY PREDICTED COLANIC ACID TRANSPORTER"/>
    <property type="match status" value="1"/>
</dbReference>
<feature type="transmembrane region" description="Helical" evidence="6">
    <location>
        <begin position="386"/>
        <end position="407"/>
    </location>
</feature>
<feature type="transmembrane region" description="Helical" evidence="6">
    <location>
        <begin position="242"/>
        <end position="262"/>
    </location>
</feature>
<feature type="transmembrane region" description="Helical" evidence="6">
    <location>
        <begin position="21"/>
        <end position="45"/>
    </location>
</feature>
<dbReference type="RefSeq" id="WP_406824415.1">
    <property type="nucleotide sequence ID" value="NZ_CP157485.1"/>
</dbReference>